<accession>C9MSE9</accession>
<keyword evidence="2" id="KW-1185">Reference proteome</keyword>
<comment type="caution">
    <text evidence="1">The sequence shown here is derived from an EMBL/GenBank/DDBJ whole genome shotgun (WGS) entry which is preliminary data.</text>
</comment>
<dbReference type="EMBL" id="ACVA01000063">
    <property type="protein sequence ID" value="EEX17604.1"/>
    <property type="molecule type" value="Genomic_DNA"/>
</dbReference>
<gene>
    <name evidence="1" type="ORF">HMPREF0973_02568</name>
</gene>
<dbReference type="STRING" id="649761.HMPREF0973_02568"/>
<dbReference type="HOGENOM" id="CLU_216900_0_0_10"/>
<protein>
    <submittedName>
        <fullName evidence="1">Uncharacterized protein</fullName>
    </submittedName>
</protein>
<reference evidence="1 2" key="1">
    <citation type="submission" date="2009-09" db="EMBL/GenBank/DDBJ databases">
        <authorList>
            <person name="Weinstock G."/>
            <person name="Sodergren E."/>
            <person name="Clifton S."/>
            <person name="Fulton L."/>
            <person name="Fulton B."/>
            <person name="Courtney L."/>
            <person name="Fronick C."/>
            <person name="Harrison M."/>
            <person name="Strong C."/>
            <person name="Farmer C."/>
            <person name="Delahaunty K."/>
            <person name="Markovic C."/>
            <person name="Hall O."/>
            <person name="Minx P."/>
            <person name="Tomlinson C."/>
            <person name="Mitreva M."/>
            <person name="Nelson J."/>
            <person name="Hou S."/>
            <person name="Wollam A."/>
            <person name="Pepin K.H."/>
            <person name="Johnson M."/>
            <person name="Bhonagiri V."/>
            <person name="Nash W.E."/>
            <person name="Warren W."/>
            <person name="Chinwalla A."/>
            <person name="Mardis E.R."/>
            <person name="Wilson R.K."/>
        </authorList>
    </citation>
    <scope>NUCLEOTIDE SEQUENCE [LARGE SCALE GENOMIC DNA]</scope>
    <source>
        <strain evidence="1 2">F0319</strain>
    </source>
</reference>
<evidence type="ECO:0000313" key="2">
    <source>
        <dbReference type="Proteomes" id="UP000003327"/>
    </source>
</evidence>
<evidence type="ECO:0000313" key="1">
    <source>
        <dbReference type="EMBL" id="EEX17604.1"/>
    </source>
</evidence>
<proteinExistence type="predicted"/>
<dbReference type="AlphaFoldDB" id="C9MSE9"/>
<name>C9MSE9_9BACT</name>
<sequence>MERGVNSIVSKQRGRFFEAKKGSLQYEGTPFSIGEGRSLVFSSAVPANEA</sequence>
<organism evidence="1 2">
    <name type="scientific">Prevotella veroralis F0319</name>
    <dbReference type="NCBI Taxonomy" id="649761"/>
    <lineage>
        <taxon>Bacteria</taxon>
        <taxon>Pseudomonadati</taxon>
        <taxon>Bacteroidota</taxon>
        <taxon>Bacteroidia</taxon>
        <taxon>Bacteroidales</taxon>
        <taxon>Prevotellaceae</taxon>
        <taxon>Prevotella</taxon>
    </lineage>
</organism>
<dbReference type="Proteomes" id="UP000003327">
    <property type="component" value="Unassembled WGS sequence"/>
</dbReference>